<comment type="caution">
    <text evidence="2">The sequence shown here is derived from an EMBL/GenBank/DDBJ whole genome shotgun (WGS) entry which is preliminary data.</text>
</comment>
<dbReference type="EMBL" id="SNYS01000010">
    <property type="protein sequence ID" value="TDQ67823.1"/>
    <property type="molecule type" value="Genomic_DNA"/>
</dbReference>
<feature type="transmembrane region" description="Helical" evidence="1">
    <location>
        <begin position="12"/>
        <end position="30"/>
    </location>
</feature>
<feature type="transmembrane region" description="Helical" evidence="1">
    <location>
        <begin position="116"/>
        <end position="137"/>
    </location>
</feature>
<name>A0A484F3D4_9EURY</name>
<evidence type="ECO:0000256" key="1">
    <source>
        <dbReference type="SAM" id="Phobius"/>
    </source>
</evidence>
<reference evidence="2 3" key="1">
    <citation type="submission" date="2019-03" db="EMBL/GenBank/DDBJ databases">
        <title>Genomic Encyclopedia of Type Strains, Phase IV (KMG-IV): sequencing the most valuable type-strain genomes for metagenomic binning, comparative biology and taxonomic classification.</title>
        <authorList>
            <person name="Goeker M."/>
        </authorList>
    </citation>
    <scope>NUCLEOTIDE SEQUENCE [LARGE SCALE GENOMIC DNA]</scope>
    <source>
        <strain evidence="2 3">DSM 13328</strain>
    </source>
</reference>
<feature type="transmembrane region" description="Helical" evidence="1">
    <location>
        <begin position="36"/>
        <end position="54"/>
    </location>
</feature>
<proteinExistence type="predicted"/>
<sequence length="139" mass="15861">MAFNFQNKDFKDFVLATVLVLACFLGYVYHPYFWPGQFIFLILLVVNPLLFGYVSKRQIMSFIVGFLPLILMVLYRIPMAFVFPDHVVEELITMFPGALLLGIGGYFAARTNGDKKILNLGIGVLFVLAMIALYLYIYL</sequence>
<organism evidence="2 3">
    <name type="scientific">Methanimicrococcus blatticola</name>
    <dbReference type="NCBI Taxonomy" id="91560"/>
    <lineage>
        <taxon>Archaea</taxon>
        <taxon>Methanobacteriati</taxon>
        <taxon>Methanobacteriota</taxon>
        <taxon>Stenosarchaea group</taxon>
        <taxon>Methanomicrobia</taxon>
        <taxon>Methanosarcinales</taxon>
        <taxon>Methanosarcinaceae</taxon>
        <taxon>Methanimicrococcus</taxon>
    </lineage>
</organism>
<dbReference type="RefSeq" id="WP_133517826.1">
    <property type="nucleotide sequence ID" value="NZ_JAHDUW010000001.1"/>
</dbReference>
<accession>A0A484F3D4</accession>
<dbReference type="Proteomes" id="UP000294855">
    <property type="component" value="Unassembled WGS sequence"/>
</dbReference>
<gene>
    <name evidence="2" type="ORF">C7391_1376</name>
</gene>
<protein>
    <submittedName>
        <fullName evidence="2">Uncharacterized protein</fullName>
    </submittedName>
</protein>
<keyword evidence="1" id="KW-0472">Membrane</keyword>
<feature type="transmembrane region" description="Helical" evidence="1">
    <location>
        <begin position="61"/>
        <end position="79"/>
    </location>
</feature>
<keyword evidence="1" id="KW-0812">Transmembrane</keyword>
<keyword evidence="1" id="KW-1133">Transmembrane helix</keyword>
<dbReference type="AlphaFoldDB" id="A0A484F3D4"/>
<evidence type="ECO:0000313" key="2">
    <source>
        <dbReference type="EMBL" id="TDQ67823.1"/>
    </source>
</evidence>
<feature type="transmembrane region" description="Helical" evidence="1">
    <location>
        <begin position="91"/>
        <end position="109"/>
    </location>
</feature>
<evidence type="ECO:0000313" key="3">
    <source>
        <dbReference type="Proteomes" id="UP000294855"/>
    </source>
</evidence>
<keyword evidence="3" id="KW-1185">Reference proteome</keyword>